<dbReference type="EMBL" id="MN740474">
    <property type="protein sequence ID" value="QHU28704.1"/>
    <property type="molecule type" value="Genomic_DNA"/>
</dbReference>
<sequence>MTILHHNLVKKNPSIGDGFYALSGDSDFRNKIFKEYPNTILFEYLKRTTNNNNYDILIDIINSKNYNIPRYIGFNNNYIIVHLRIGDVMDSLPSEVFNKKVSEYWG</sequence>
<evidence type="ECO:0000313" key="1">
    <source>
        <dbReference type="EMBL" id="QHU28704.1"/>
    </source>
</evidence>
<protein>
    <submittedName>
        <fullName evidence="1">Uncharacterized protein</fullName>
    </submittedName>
</protein>
<proteinExistence type="predicted"/>
<organism evidence="1">
    <name type="scientific">viral metagenome</name>
    <dbReference type="NCBI Taxonomy" id="1070528"/>
    <lineage>
        <taxon>unclassified sequences</taxon>
        <taxon>metagenomes</taxon>
        <taxon>organismal metagenomes</taxon>
    </lineage>
</organism>
<name>A0A6C0LGL7_9ZZZZ</name>
<accession>A0A6C0LGL7</accession>
<dbReference type="AlphaFoldDB" id="A0A6C0LGL7"/>
<reference evidence="1" key="1">
    <citation type="journal article" date="2020" name="Nature">
        <title>Giant virus diversity and host interactions through global metagenomics.</title>
        <authorList>
            <person name="Schulz F."/>
            <person name="Roux S."/>
            <person name="Paez-Espino D."/>
            <person name="Jungbluth S."/>
            <person name="Walsh D.A."/>
            <person name="Denef V.J."/>
            <person name="McMahon K.D."/>
            <person name="Konstantinidis K.T."/>
            <person name="Eloe-Fadrosh E.A."/>
            <person name="Kyrpides N.C."/>
            <person name="Woyke T."/>
        </authorList>
    </citation>
    <scope>NUCLEOTIDE SEQUENCE</scope>
    <source>
        <strain evidence="1">GVMAG-M-3300027791-30</strain>
    </source>
</reference>